<comment type="caution">
    <text evidence="1">The sequence shown here is derived from an EMBL/GenBank/DDBJ whole genome shotgun (WGS) entry which is preliminary data.</text>
</comment>
<evidence type="ECO:0000313" key="2">
    <source>
        <dbReference type="Proteomes" id="UP000434172"/>
    </source>
</evidence>
<accession>A0A8H3ZLW3</accession>
<gene>
    <name evidence="1" type="ORF">GQ607_016343</name>
</gene>
<evidence type="ECO:0000313" key="1">
    <source>
        <dbReference type="EMBL" id="KAF0316420.1"/>
    </source>
</evidence>
<sequence>MALKEEGVYSWSRMGTLLQSSFSFSLLQISSFNSRAFPFRRVKCIKPMHGM</sequence>
<reference evidence="1 2" key="1">
    <citation type="submission" date="2019-12" db="EMBL/GenBank/DDBJ databases">
        <title>A genome sequence resource for the geographically widespread anthracnose pathogen Colletotrichum asianum.</title>
        <authorList>
            <person name="Meng Y."/>
        </authorList>
    </citation>
    <scope>NUCLEOTIDE SEQUENCE [LARGE SCALE GENOMIC DNA]</scope>
    <source>
        <strain evidence="1 2">ICMP 18580</strain>
    </source>
</reference>
<organism evidence="1 2">
    <name type="scientific">Colletotrichum asianum</name>
    <dbReference type="NCBI Taxonomy" id="702518"/>
    <lineage>
        <taxon>Eukaryota</taxon>
        <taxon>Fungi</taxon>
        <taxon>Dikarya</taxon>
        <taxon>Ascomycota</taxon>
        <taxon>Pezizomycotina</taxon>
        <taxon>Sordariomycetes</taxon>
        <taxon>Hypocreomycetidae</taxon>
        <taxon>Glomerellales</taxon>
        <taxon>Glomerellaceae</taxon>
        <taxon>Colletotrichum</taxon>
        <taxon>Colletotrichum gloeosporioides species complex</taxon>
    </lineage>
</organism>
<dbReference type="AlphaFoldDB" id="A0A8H3ZLW3"/>
<proteinExistence type="predicted"/>
<name>A0A8H3ZLW3_9PEZI</name>
<dbReference type="EMBL" id="WOWK01000159">
    <property type="protein sequence ID" value="KAF0316420.1"/>
    <property type="molecule type" value="Genomic_DNA"/>
</dbReference>
<protein>
    <submittedName>
        <fullName evidence="1">Uncharacterized protein</fullName>
    </submittedName>
</protein>
<dbReference type="Proteomes" id="UP000434172">
    <property type="component" value="Unassembled WGS sequence"/>
</dbReference>
<keyword evidence="2" id="KW-1185">Reference proteome</keyword>